<feature type="transmembrane region" description="Helical" evidence="1">
    <location>
        <begin position="20"/>
        <end position="42"/>
    </location>
</feature>
<evidence type="ECO:0000256" key="1">
    <source>
        <dbReference type="SAM" id="Phobius"/>
    </source>
</evidence>
<keyword evidence="1" id="KW-0472">Membrane</keyword>
<proteinExistence type="predicted"/>
<accession>A0A6B0GPG5</accession>
<comment type="caution">
    <text evidence="2">The sequence shown here is derived from an EMBL/GenBank/DDBJ whole genome shotgun (WGS) entry which is preliminary data.</text>
</comment>
<protein>
    <submittedName>
        <fullName evidence="2">Uncharacterized protein</fullName>
    </submittedName>
</protein>
<dbReference type="RefSeq" id="WP_158205118.1">
    <property type="nucleotide sequence ID" value="NZ_WSZK01000023.1"/>
</dbReference>
<keyword evidence="1" id="KW-1133">Transmembrane helix</keyword>
<organism evidence="2 3">
    <name type="scientific">Halomarina oriensis</name>
    <dbReference type="NCBI Taxonomy" id="671145"/>
    <lineage>
        <taxon>Archaea</taxon>
        <taxon>Methanobacteriati</taxon>
        <taxon>Methanobacteriota</taxon>
        <taxon>Stenosarchaea group</taxon>
        <taxon>Halobacteria</taxon>
        <taxon>Halobacteriales</taxon>
        <taxon>Natronomonadaceae</taxon>
        <taxon>Halomarina</taxon>
    </lineage>
</organism>
<dbReference type="EMBL" id="WSZK01000023">
    <property type="protein sequence ID" value="MWG35439.1"/>
    <property type="molecule type" value="Genomic_DNA"/>
</dbReference>
<evidence type="ECO:0000313" key="2">
    <source>
        <dbReference type="EMBL" id="MWG35439.1"/>
    </source>
</evidence>
<keyword evidence="3" id="KW-1185">Reference proteome</keyword>
<keyword evidence="1" id="KW-0812">Transmembrane</keyword>
<evidence type="ECO:0000313" key="3">
    <source>
        <dbReference type="Proteomes" id="UP000451471"/>
    </source>
</evidence>
<dbReference type="Proteomes" id="UP000451471">
    <property type="component" value="Unassembled WGS sequence"/>
</dbReference>
<gene>
    <name evidence="2" type="ORF">GQS65_13245</name>
</gene>
<name>A0A6B0GPG5_9EURY</name>
<sequence length="48" mass="5020">MTPTTLQSTATLLQVSGTDLVVVALLAFACFGLPGIAAMLYLQYRSGD</sequence>
<reference evidence="2 3" key="1">
    <citation type="submission" date="2019-12" db="EMBL/GenBank/DDBJ databases">
        <title>Halocatena pleomorpha gen. nov. sp. nov., an extremely halophilic archaeon of family Halobacteriaceae isolated from saltpan soil.</title>
        <authorList>
            <person name="Pal Y."/>
            <person name="Verma A."/>
            <person name="Krishnamurthi S."/>
            <person name="Kumar P."/>
        </authorList>
    </citation>
    <scope>NUCLEOTIDE SEQUENCE [LARGE SCALE GENOMIC DNA]</scope>
    <source>
        <strain evidence="2 3">JCM 16495</strain>
    </source>
</reference>
<dbReference type="AlphaFoldDB" id="A0A6B0GPG5"/>